<dbReference type="GO" id="GO:0005634">
    <property type="term" value="C:nucleus"/>
    <property type="evidence" value="ECO:0007669"/>
    <property type="project" value="TreeGrafter"/>
</dbReference>
<reference evidence="7 9" key="1">
    <citation type="journal article" date="2014" name="Nat. Genet.">
        <title>Genome and transcriptome of the porcine whipworm Trichuris suis.</title>
        <authorList>
            <person name="Jex A.R."/>
            <person name="Nejsum P."/>
            <person name="Schwarz E.M."/>
            <person name="Hu L."/>
            <person name="Young N.D."/>
            <person name="Hall R.S."/>
            <person name="Korhonen P.K."/>
            <person name="Liao S."/>
            <person name="Thamsborg S."/>
            <person name="Xia J."/>
            <person name="Xu P."/>
            <person name="Wang S."/>
            <person name="Scheerlinck J.P."/>
            <person name="Hofmann A."/>
            <person name="Sternberg P.W."/>
            <person name="Wang J."/>
            <person name="Gasser R.B."/>
        </authorList>
    </citation>
    <scope>NUCLEOTIDE SEQUENCE [LARGE SCALE GENOMIC DNA]</scope>
    <source>
        <strain evidence="8">DCEP-RM93F</strain>
        <strain evidence="7">DCEP-RM93M</strain>
    </source>
</reference>
<dbReference type="GO" id="GO:0010608">
    <property type="term" value="P:post-transcriptional regulation of gene expression"/>
    <property type="evidence" value="ECO:0007669"/>
    <property type="project" value="TreeGrafter"/>
</dbReference>
<dbReference type="InterPro" id="IPR033712">
    <property type="entry name" value="Pumilio_RNA-bd"/>
</dbReference>
<dbReference type="SMART" id="SM00025">
    <property type="entry name" value="Pumilio"/>
    <property type="match status" value="8"/>
</dbReference>
<evidence type="ECO:0000256" key="4">
    <source>
        <dbReference type="SAM" id="MobiDB-lite"/>
    </source>
</evidence>
<feature type="region of interest" description="Disordered" evidence="4">
    <location>
        <begin position="146"/>
        <end position="205"/>
    </location>
</feature>
<dbReference type="AlphaFoldDB" id="A0A085LUM3"/>
<evidence type="ECO:0000313" key="9">
    <source>
        <dbReference type="Proteomes" id="UP000030764"/>
    </source>
</evidence>
<evidence type="ECO:0000313" key="7">
    <source>
        <dbReference type="EMBL" id="KFD48669.1"/>
    </source>
</evidence>
<keyword evidence="1" id="KW-0677">Repeat</keyword>
<feature type="repeat" description="Pumilio" evidence="3">
    <location>
        <begin position="637"/>
        <end position="672"/>
    </location>
</feature>
<feature type="compositionally biased region" description="Polar residues" evidence="4">
    <location>
        <begin position="162"/>
        <end position="180"/>
    </location>
</feature>
<name>A0A085LUM3_9BILA</name>
<dbReference type="PROSITE" id="PS50302">
    <property type="entry name" value="PUM"/>
    <property type="match status" value="8"/>
</dbReference>
<dbReference type="PANTHER" id="PTHR12537">
    <property type="entry name" value="RNA BINDING PROTEIN PUMILIO-RELATED"/>
    <property type="match status" value="1"/>
</dbReference>
<dbReference type="InterPro" id="IPR011989">
    <property type="entry name" value="ARM-like"/>
</dbReference>
<organism evidence="7 9">
    <name type="scientific">Trichuris suis</name>
    <name type="common">pig whipworm</name>
    <dbReference type="NCBI Taxonomy" id="68888"/>
    <lineage>
        <taxon>Eukaryota</taxon>
        <taxon>Metazoa</taxon>
        <taxon>Ecdysozoa</taxon>
        <taxon>Nematoda</taxon>
        <taxon>Enoplea</taxon>
        <taxon>Dorylaimia</taxon>
        <taxon>Trichinellida</taxon>
        <taxon>Trichuridae</taxon>
        <taxon>Trichuris</taxon>
    </lineage>
</organism>
<gene>
    <name evidence="7" type="ORF">M513_10453</name>
    <name evidence="8" type="ORF">M514_10453</name>
</gene>
<dbReference type="PANTHER" id="PTHR12537:SF12">
    <property type="entry name" value="MATERNAL PROTEIN PUMILIO"/>
    <property type="match status" value="1"/>
</dbReference>
<dbReference type="Pfam" id="PF00806">
    <property type="entry name" value="PUF"/>
    <property type="match status" value="8"/>
</dbReference>
<feature type="repeat" description="Pumilio" evidence="3">
    <location>
        <begin position="673"/>
        <end position="708"/>
    </location>
</feature>
<dbReference type="InterPro" id="IPR033133">
    <property type="entry name" value="PUM-HD"/>
</dbReference>
<dbReference type="InterPro" id="IPR016024">
    <property type="entry name" value="ARM-type_fold"/>
</dbReference>
<sequence length="994" mass="110395">MHRCVLQSASCRRECCAGVHLCIIYIRVLPWFISILVCTIFCLCFTRTSCIRKASCSLRSADKAHVSTFFGFRASFGATAVYEPMADQQWNSKMSWNVSSSEHAVSKPIAVHGVNHRQNCGELISPRSSEASGLFVKMVENVLSSSPTTSTTKYDIKKTTTDNADSQLTNGTNCASPSESPENERKEGDLSSSSQMHNGSKAPMAEAVSCFPPAEQQDGNLLFDLYNESIVNNGPSMSESIESGGMFNDYSSPIYPTRPHGNNIHMMQQVAAWQQMSYMNPYCMAGGTDQFGQPLMYGHIMPQFYPYPNAWIYPTTNMMQGQNGTHHPSPTSSAFNSGGIHARGRSNLGCPDGDLASLPGIGHHPLPGTICDMMSNGNSVDRLVGSPPPHSNLCGTSPATGGSFCPSSLYGVAHHGYPQHHSQQQSMGGTFGNHLNSLTAALHHNAMGAHQRRDSFSHHYGLKSSSGSAGFTYYNPTASAMSMFNLSQTPPPNAWNANTPNMFASHPVGMYNAPMLPPGGSLFQNMPPHARSKLFRTSLDRDTQQRSRLLEEYRTGRLNALQLRDVSNHVVEFAQDQFGSRFIQQKLERAGSQERQMVFQEIVNSSHSLMNDVFGNYVIQKLFEFGTVEQKNELARKLRSQVVHLALQMYGCRVIQKCLETVDKDQQREIVKELDGHILKCVKDQNGNHVVQKIIETVDPENLQCVIDSFAGQVFALSTHSYGCRVIQRILEHCTPEQKKPILDEIHQHIRGLVTDQYGNYVVQHVLEHGQADDKSRIIKELRTDLLRFSQHKFASNVIEKCVAHATQEERNQLISDLLNSTPNEYYRSTVLPQSKFKFSKVDSVALLLLSPESGLLNTLTAISSSNGGTLLVMMKDQFANYVVQKLLDVADPQQRKKLMQSIRPHVSSLRKYSYGKHIVCTLTSALRNAKLEKYFQKQSSLPTAVDMGIVIDLNNKGKQTYIPVRGKQRSTITINDEEKLIYSRSDPQVGASL</sequence>
<dbReference type="CDD" id="cd07920">
    <property type="entry name" value="Pumilio"/>
    <property type="match status" value="1"/>
</dbReference>
<feature type="domain" description="PUM-HD" evidence="6">
    <location>
        <begin position="545"/>
        <end position="927"/>
    </location>
</feature>
<evidence type="ECO:0000256" key="5">
    <source>
        <dbReference type="SAM" id="Phobius"/>
    </source>
</evidence>
<proteinExistence type="predicted"/>
<evidence type="ECO:0000256" key="1">
    <source>
        <dbReference type="ARBA" id="ARBA00022737"/>
    </source>
</evidence>
<feature type="transmembrane region" description="Helical" evidence="5">
    <location>
        <begin position="28"/>
        <end position="48"/>
    </location>
</feature>
<evidence type="ECO:0000256" key="3">
    <source>
        <dbReference type="PROSITE-ProRule" id="PRU00317"/>
    </source>
</evidence>
<accession>A0A085LUM3</accession>
<dbReference type="GO" id="GO:0003730">
    <property type="term" value="F:mRNA 3'-UTR binding"/>
    <property type="evidence" value="ECO:0007669"/>
    <property type="project" value="TreeGrafter"/>
</dbReference>
<feature type="repeat" description="Pumilio" evidence="3">
    <location>
        <begin position="565"/>
        <end position="600"/>
    </location>
</feature>
<feature type="repeat" description="Pumilio" evidence="3">
    <location>
        <begin position="862"/>
        <end position="901"/>
    </location>
</feature>
<feature type="repeat" description="Pumilio" evidence="3">
    <location>
        <begin position="709"/>
        <end position="744"/>
    </location>
</feature>
<feature type="repeat" description="Pumilio" evidence="3">
    <location>
        <begin position="601"/>
        <end position="636"/>
    </location>
</feature>
<keyword evidence="5" id="KW-1133">Transmembrane helix</keyword>
<keyword evidence="5" id="KW-0472">Membrane</keyword>
<dbReference type="EMBL" id="KL367486">
    <property type="protein sequence ID" value="KFD70679.1"/>
    <property type="molecule type" value="Genomic_DNA"/>
</dbReference>
<dbReference type="Gene3D" id="1.25.10.10">
    <property type="entry name" value="Leucine-rich Repeat Variant"/>
    <property type="match status" value="1"/>
</dbReference>
<keyword evidence="5" id="KW-0812">Transmembrane</keyword>
<protein>
    <recommendedName>
        <fullName evidence="6">PUM-HD domain-containing protein</fullName>
    </recommendedName>
</protein>
<dbReference type="PROSITE" id="PS50303">
    <property type="entry name" value="PUM_HD"/>
    <property type="match status" value="1"/>
</dbReference>
<evidence type="ECO:0000256" key="2">
    <source>
        <dbReference type="ARBA" id="ARBA00022782"/>
    </source>
</evidence>
<feature type="repeat" description="Pumilio" evidence="3">
    <location>
        <begin position="781"/>
        <end position="816"/>
    </location>
</feature>
<dbReference type="EMBL" id="KL363287">
    <property type="protein sequence ID" value="KFD48669.1"/>
    <property type="molecule type" value="Genomic_DNA"/>
</dbReference>
<evidence type="ECO:0000259" key="6">
    <source>
        <dbReference type="PROSITE" id="PS50303"/>
    </source>
</evidence>
<feature type="repeat" description="Pumilio" evidence="3">
    <location>
        <begin position="745"/>
        <end position="780"/>
    </location>
</feature>
<dbReference type="SUPFAM" id="SSF48371">
    <property type="entry name" value="ARM repeat"/>
    <property type="match status" value="1"/>
</dbReference>
<dbReference type="GO" id="GO:0030154">
    <property type="term" value="P:cell differentiation"/>
    <property type="evidence" value="ECO:0007669"/>
    <property type="project" value="UniProtKB-KW"/>
</dbReference>
<dbReference type="InterPro" id="IPR001313">
    <property type="entry name" value="Pumilio_RNA-bd_rpt"/>
</dbReference>
<keyword evidence="2" id="KW-0221">Differentiation</keyword>
<dbReference type="Proteomes" id="UP000030758">
    <property type="component" value="Unassembled WGS sequence"/>
</dbReference>
<dbReference type="GO" id="GO:0005737">
    <property type="term" value="C:cytoplasm"/>
    <property type="evidence" value="ECO:0007669"/>
    <property type="project" value="TreeGrafter"/>
</dbReference>
<dbReference type="Proteomes" id="UP000030764">
    <property type="component" value="Unassembled WGS sequence"/>
</dbReference>
<evidence type="ECO:0000313" key="8">
    <source>
        <dbReference type="EMBL" id="KFD70679.1"/>
    </source>
</evidence>
<keyword evidence="9" id="KW-1185">Reference proteome</keyword>